<dbReference type="Proteomes" id="UP000710815">
    <property type="component" value="Unassembled WGS sequence"/>
</dbReference>
<protein>
    <submittedName>
        <fullName evidence="1">Uncharacterized protein</fullName>
    </submittedName>
</protein>
<comment type="caution">
    <text evidence="1">The sequence shown here is derived from an EMBL/GenBank/DDBJ whole genome shotgun (WGS) entry which is preliminary data.</text>
</comment>
<sequence length="104" mass="11712">MGPNTVIVISRIFQSAGTPDQAIEPALAVLRLSRRYGRQRLENACDVARRVINTPRYRQLKTILDTRQDHEVAEGENVDVRDIGIEPAAGYVRGADYYAREATR</sequence>
<proteinExistence type="predicted"/>
<reference evidence="1 2" key="1">
    <citation type="journal article" date="2021" name="Environ. Microbiol.">
        <title>Genetic insights into the dark matter of the mammalian gut microbiota through targeted genome reconstruction.</title>
        <authorList>
            <person name="Lugli G.A."/>
            <person name="Alessandri G."/>
            <person name="Milani C."/>
            <person name="Viappiani A."/>
            <person name="Fontana F."/>
            <person name="Tarracchini C."/>
            <person name="Mancabelli L."/>
            <person name="Argentini C."/>
            <person name="Ruiz L."/>
            <person name="Margolles A."/>
            <person name="van Sinderen D."/>
            <person name="Turroni F."/>
            <person name="Ventura M."/>
        </authorList>
    </citation>
    <scope>NUCLEOTIDE SEQUENCE [LARGE SCALE GENOMIC DNA]</scope>
    <source>
        <strain evidence="1 2">MA1</strain>
    </source>
</reference>
<dbReference type="EMBL" id="JAFEJT020000015">
    <property type="protein sequence ID" value="MCH9275689.1"/>
    <property type="molecule type" value="Genomic_DNA"/>
</dbReference>
<organism evidence="1 2">
    <name type="scientific">Bifidobacterium amazonense</name>
    <dbReference type="NCBI Taxonomy" id="2809027"/>
    <lineage>
        <taxon>Bacteria</taxon>
        <taxon>Bacillati</taxon>
        <taxon>Actinomycetota</taxon>
        <taxon>Actinomycetes</taxon>
        <taxon>Bifidobacteriales</taxon>
        <taxon>Bifidobacteriaceae</taxon>
        <taxon>Bifidobacterium</taxon>
    </lineage>
</organism>
<gene>
    <name evidence="1" type="ORF">JS533_005300</name>
</gene>
<keyword evidence="2" id="KW-1185">Reference proteome</keyword>
<name>A0ABS9VUR0_9BIFI</name>
<accession>A0ABS9VUR0</accession>
<evidence type="ECO:0000313" key="2">
    <source>
        <dbReference type="Proteomes" id="UP000710815"/>
    </source>
</evidence>
<evidence type="ECO:0000313" key="1">
    <source>
        <dbReference type="EMBL" id="MCH9275689.1"/>
    </source>
</evidence>
<dbReference type="RefSeq" id="WP_241513450.1">
    <property type="nucleotide sequence ID" value="NZ_JAFEJT020000015.1"/>
</dbReference>
<reference evidence="1 2" key="2">
    <citation type="journal article" date="2021" name="Syst. Appl. Microbiol.">
        <title>Phylogenetic classification of ten novel species belonging to the genus Bifidobacterium comprising B. phasiani sp. nov., B. pongonis sp. nov., B. saguinibicoloris sp. nov., B. colobi sp. nov., B. simiiventris sp. nov., B. santillanense sp. nov., B. miconis sp. nov., B. amazonense sp. nov., B. pluvialisilvae sp. nov., and B. miconisargentati sp. nov.</title>
        <authorList>
            <person name="Lugli G.A."/>
            <person name="Calvete-Torre I."/>
            <person name="Alessandri G."/>
            <person name="Milani C."/>
            <person name="Turroni F."/>
            <person name="Laiolo P."/>
            <person name="Ossiprandi M.C."/>
            <person name="Margolles A."/>
            <person name="Ruiz L."/>
            <person name="Ventura M."/>
        </authorList>
    </citation>
    <scope>NUCLEOTIDE SEQUENCE [LARGE SCALE GENOMIC DNA]</scope>
    <source>
        <strain evidence="1 2">MA1</strain>
    </source>
</reference>